<dbReference type="SUPFAM" id="SSF46785">
    <property type="entry name" value="Winged helix' DNA-binding domain"/>
    <property type="match status" value="1"/>
</dbReference>
<dbReference type="PANTHER" id="PTHR38600">
    <property type="entry name" value="TRANSCRIPTIONAL REGULATORY PROTEIN"/>
    <property type="match status" value="1"/>
</dbReference>
<feature type="domain" description="HTH arsR-type" evidence="1">
    <location>
        <begin position="1"/>
        <end position="97"/>
    </location>
</feature>
<dbReference type="PROSITE" id="PS50987">
    <property type="entry name" value="HTH_ARSR_2"/>
    <property type="match status" value="1"/>
</dbReference>
<dbReference type="EMBL" id="BAAACF010000012">
    <property type="protein sequence ID" value="GAA0730904.1"/>
    <property type="molecule type" value="Genomic_DNA"/>
</dbReference>
<organism evidence="2 3">
    <name type="scientific">Clostridium malenominatum</name>
    <dbReference type="NCBI Taxonomy" id="1539"/>
    <lineage>
        <taxon>Bacteria</taxon>
        <taxon>Bacillati</taxon>
        <taxon>Bacillota</taxon>
        <taxon>Clostridia</taxon>
        <taxon>Eubacteriales</taxon>
        <taxon>Clostridiaceae</taxon>
        <taxon>Clostridium</taxon>
    </lineage>
</organism>
<evidence type="ECO:0000313" key="2">
    <source>
        <dbReference type="EMBL" id="GAA0730904.1"/>
    </source>
</evidence>
<sequence>MEDIKILSTIEEIKAVSDPYRMKIIKYFKDENRALTVKELADSLGEVPAKVHYHVKKLEKVGILHLTRTGEINGIITKYYELTAKVFEIKSEEASPDIKGIFLDETKKLINSIYEESKSIVFKQLDEDREEDFPQTIRLNSVYLTEKEFKEFKEYVDRFCKNHISKNRNASDKLEEYHFFSTIFKVKGDKDDK</sequence>
<dbReference type="Pfam" id="PF12840">
    <property type="entry name" value="HTH_20"/>
    <property type="match status" value="1"/>
</dbReference>
<evidence type="ECO:0000259" key="1">
    <source>
        <dbReference type="PROSITE" id="PS50987"/>
    </source>
</evidence>
<dbReference type="PANTHER" id="PTHR38600:SF2">
    <property type="entry name" value="SLL0088 PROTEIN"/>
    <property type="match status" value="1"/>
</dbReference>
<dbReference type="Gene3D" id="1.10.10.10">
    <property type="entry name" value="Winged helix-like DNA-binding domain superfamily/Winged helix DNA-binding domain"/>
    <property type="match status" value="1"/>
</dbReference>
<dbReference type="InterPro" id="IPR036388">
    <property type="entry name" value="WH-like_DNA-bd_sf"/>
</dbReference>
<reference evidence="2 3" key="1">
    <citation type="journal article" date="2019" name="Int. J. Syst. Evol. Microbiol.">
        <title>The Global Catalogue of Microorganisms (GCM) 10K type strain sequencing project: providing services to taxonomists for standard genome sequencing and annotation.</title>
        <authorList>
            <consortium name="The Broad Institute Genomics Platform"/>
            <consortium name="The Broad Institute Genome Sequencing Center for Infectious Disease"/>
            <person name="Wu L."/>
            <person name="Ma J."/>
        </authorList>
    </citation>
    <scope>NUCLEOTIDE SEQUENCE [LARGE SCALE GENOMIC DNA]</scope>
    <source>
        <strain evidence="2 3">JCM 1405</strain>
    </source>
</reference>
<keyword evidence="3" id="KW-1185">Reference proteome</keyword>
<dbReference type="InterPro" id="IPR011991">
    <property type="entry name" value="ArsR-like_HTH"/>
</dbReference>
<accession>A0ABN1J826</accession>
<name>A0ABN1J826_9CLOT</name>
<dbReference type="InterPro" id="IPR001845">
    <property type="entry name" value="HTH_ArsR_DNA-bd_dom"/>
</dbReference>
<dbReference type="RefSeq" id="WP_343771463.1">
    <property type="nucleotide sequence ID" value="NZ_BAAACF010000012.1"/>
</dbReference>
<protein>
    <submittedName>
        <fullName evidence="2">ArsR family transcriptional regulator</fullName>
    </submittedName>
</protein>
<comment type="caution">
    <text evidence="2">The sequence shown here is derived from an EMBL/GenBank/DDBJ whole genome shotgun (WGS) entry which is preliminary data.</text>
</comment>
<dbReference type="CDD" id="cd00090">
    <property type="entry name" value="HTH_ARSR"/>
    <property type="match status" value="1"/>
</dbReference>
<proteinExistence type="predicted"/>
<evidence type="ECO:0000313" key="3">
    <source>
        <dbReference type="Proteomes" id="UP001500339"/>
    </source>
</evidence>
<gene>
    <name evidence="2" type="ORF">GCM10008905_32730</name>
</gene>
<dbReference type="SMART" id="SM00418">
    <property type="entry name" value="HTH_ARSR"/>
    <property type="match status" value="1"/>
</dbReference>
<dbReference type="Proteomes" id="UP001500339">
    <property type="component" value="Unassembled WGS sequence"/>
</dbReference>
<dbReference type="InterPro" id="IPR036390">
    <property type="entry name" value="WH_DNA-bd_sf"/>
</dbReference>